<keyword evidence="2" id="KW-1185">Reference proteome</keyword>
<proteinExistence type="predicted"/>
<dbReference type="EMBL" id="JAWDJR010000019">
    <property type="protein sequence ID" value="KAK9957794.1"/>
    <property type="molecule type" value="Genomic_DNA"/>
</dbReference>
<reference evidence="1 2" key="1">
    <citation type="submission" date="2024-05" db="EMBL/GenBank/DDBJ databases">
        <title>A high-quality chromosomal-level genome assembly of Topmouth culter (Culter alburnus).</title>
        <authorList>
            <person name="Zhao H."/>
        </authorList>
    </citation>
    <scope>NUCLEOTIDE SEQUENCE [LARGE SCALE GENOMIC DNA]</scope>
    <source>
        <strain evidence="1">CATC2023</strain>
        <tissue evidence="1">Muscle</tissue>
    </source>
</reference>
<protein>
    <submittedName>
        <fullName evidence="1">Uncharacterized protein</fullName>
    </submittedName>
</protein>
<accession>A0AAW1ZBR1</accession>
<evidence type="ECO:0000313" key="1">
    <source>
        <dbReference type="EMBL" id="KAK9957794.1"/>
    </source>
</evidence>
<dbReference type="Proteomes" id="UP001479290">
    <property type="component" value="Unassembled WGS sequence"/>
</dbReference>
<organism evidence="1 2">
    <name type="scientific">Culter alburnus</name>
    <name type="common">Topmouth culter</name>
    <dbReference type="NCBI Taxonomy" id="194366"/>
    <lineage>
        <taxon>Eukaryota</taxon>
        <taxon>Metazoa</taxon>
        <taxon>Chordata</taxon>
        <taxon>Craniata</taxon>
        <taxon>Vertebrata</taxon>
        <taxon>Euteleostomi</taxon>
        <taxon>Actinopterygii</taxon>
        <taxon>Neopterygii</taxon>
        <taxon>Teleostei</taxon>
        <taxon>Ostariophysi</taxon>
        <taxon>Cypriniformes</taxon>
        <taxon>Xenocyprididae</taxon>
        <taxon>Xenocypridinae</taxon>
        <taxon>Culter</taxon>
    </lineage>
</organism>
<gene>
    <name evidence="1" type="ORF">ABG768_012010</name>
</gene>
<comment type="caution">
    <text evidence="1">The sequence shown here is derived from an EMBL/GenBank/DDBJ whole genome shotgun (WGS) entry which is preliminary data.</text>
</comment>
<feature type="non-terminal residue" evidence="1">
    <location>
        <position position="58"/>
    </location>
</feature>
<evidence type="ECO:0000313" key="2">
    <source>
        <dbReference type="Proteomes" id="UP001479290"/>
    </source>
</evidence>
<dbReference type="AlphaFoldDB" id="A0AAW1ZBR1"/>
<sequence>MATFKPQSFKSLYPVQLHVMELVGKVRVFIWVRLESVKSAANESETGEIKVKAMSSSA</sequence>
<name>A0AAW1ZBR1_CULAL</name>